<organism evidence="5 6">
    <name type="scientific">Paraburkholderia tuberum</name>
    <dbReference type="NCBI Taxonomy" id="157910"/>
    <lineage>
        <taxon>Bacteria</taxon>
        <taxon>Pseudomonadati</taxon>
        <taxon>Pseudomonadota</taxon>
        <taxon>Betaproteobacteria</taxon>
        <taxon>Burkholderiales</taxon>
        <taxon>Burkholderiaceae</taxon>
        <taxon>Paraburkholderia</taxon>
    </lineage>
</organism>
<dbReference type="AlphaFoldDB" id="A0A1H1K4B2"/>
<keyword evidence="4" id="KW-0067">ATP-binding</keyword>
<dbReference type="EMBL" id="FNKX01000002">
    <property type="protein sequence ID" value="SDR56685.1"/>
    <property type="molecule type" value="Genomic_DNA"/>
</dbReference>
<evidence type="ECO:0000256" key="2">
    <source>
        <dbReference type="ARBA" id="ARBA00022741"/>
    </source>
</evidence>
<sequence>MHDHDQERTILVLNSGSSSLKCGLFAHSANDETLLLEGAAASGRELTRLTEVSPGGRRSGPRLK</sequence>
<dbReference type="Proteomes" id="UP000199365">
    <property type="component" value="Unassembled WGS sequence"/>
</dbReference>
<dbReference type="InterPro" id="IPR023865">
    <property type="entry name" value="Aliphatic_acid_kinase_CS"/>
</dbReference>
<accession>A0A1H1K4B2</accession>
<dbReference type="PROSITE" id="PS01075">
    <property type="entry name" value="ACETATE_KINASE_1"/>
    <property type="match status" value="1"/>
</dbReference>
<keyword evidence="1" id="KW-0808">Transferase</keyword>
<keyword evidence="6" id="KW-1185">Reference proteome</keyword>
<gene>
    <name evidence="5" type="ORF">SAMN05445850_6452</name>
</gene>
<protein>
    <submittedName>
        <fullName evidence="5">Acetate kinase</fullName>
    </submittedName>
</protein>
<evidence type="ECO:0000256" key="1">
    <source>
        <dbReference type="ARBA" id="ARBA00022679"/>
    </source>
</evidence>
<name>A0A1H1K4B2_9BURK</name>
<evidence type="ECO:0000256" key="3">
    <source>
        <dbReference type="ARBA" id="ARBA00022777"/>
    </source>
</evidence>
<dbReference type="Gene3D" id="3.30.420.40">
    <property type="match status" value="1"/>
</dbReference>
<dbReference type="GO" id="GO:0016301">
    <property type="term" value="F:kinase activity"/>
    <property type="evidence" value="ECO:0007669"/>
    <property type="project" value="UniProtKB-KW"/>
</dbReference>
<keyword evidence="3 5" id="KW-0418">Kinase</keyword>
<evidence type="ECO:0000256" key="4">
    <source>
        <dbReference type="ARBA" id="ARBA00022840"/>
    </source>
</evidence>
<evidence type="ECO:0000313" key="5">
    <source>
        <dbReference type="EMBL" id="SDR56685.1"/>
    </source>
</evidence>
<reference evidence="6" key="1">
    <citation type="submission" date="2016-10" db="EMBL/GenBank/DDBJ databases">
        <authorList>
            <person name="Varghese N."/>
            <person name="Submissions S."/>
        </authorList>
    </citation>
    <scope>NUCLEOTIDE SEQUENCE [LARGE SCALE GENOMIC DNA]</scope>
    <source>
        <strain evidence="6">DUS833</strain>
    </source>
</reference>
<evidence type="ECO:0000313" key="6">
    <source>
        <dbReference type="Proteomes" id="UP000199365"/>
    </source>
</evidence>
<dbReference type="RefSeq" id="WP_425199383.1">
    <property type="nucleotide sequence ID" value="NZ_FNKX01000002.1"/>
</dbReference>
<dbReference type="STRING" id="157910.SAMN05445850_6452"/>
<proteinExistence type="predicted"/>
<dbReference type="GO" id="GO:0005524">
    <property type="term" value="F:ATP binding"/>
    <property type="evidence" value="ECO:0007669"/>
    <property type="project" value="UniProtKB-KW"/>
</dbReference>
<dbReference type="GO" id="GO:0016774">
    <property type="term" value="F:phosphotransferase activity, carboxyl group as acceptor"/>
    <property type="evidence" value="ECO:0007669"/>
    <property type="project" value="InterPro"/>
</dbReference>
<keyword evidence="2" id="KW-0547">Nucleotide-binding</keyword>